<proteinExistence type="predicted"/>
<keyword evidence="3" id="KW-1185">Reference proteome</keyword>
<evidence type="ECO:0000313" key="3">
    <source>
        <dbReference type="Proteomes" id="UP000031449"/>
    </source>
</evidence>
<dbReference type="AlphaFoldDB" id="A0A0B5AYG1"/>
<geneLocation type="plasmid" evidence="3"/>
<feature type="compositionally biased region" description="Basic and acidic residues" evidence="1">
    <location>
        <begin position="41"/>
        <end position="58"/>
    </location>
</feature>
<reference evidence="2 3" key="1">
    <citation type="submission" date="2014-08" db="EMBL/GenBank/DDBJ databases">
        <title>Complete genome of a marine bacteria Jeotgalibacillus malaysiensis.</title>
        <authorList>
            <person name="Yaakop A.S."/>
            <person name="Chan K.-G."/>
            <person name="Goh K.M."/>
        </authorList>
    </citation>
    <scope>NUCLEOTIDE SEQUENCE [LARGE SCALE GENOMIC DNA]</scope>
    <source>
        <strain evidence="2 3">D5</strain>
        <plasmid evidence="3">Plasmid</plasmid>
    </source>
</reference>
<dbReference type="HOGENOM" id="CLU_2973390_0_0_9"/>
<organism evidence="2 3">
    <name type="scientific">Jeotgalibacillus malaysiensis</name>
    <dbReference type="NCBI Taxonomy" id="1508404"/>
    <lineage>
        <taxon>Bacteria</taxon>
        <taxon>Bacillati</taxon>
        <taxon>Bacillota</taxon>
        <taxon>Bacilli</taxon>
        <taxon>Bacillales</taxon>
        <taxon>Caryophanaceae</taxon>
        <taxon>Jeotgalibacillus</taxon>
    </lineage>
</organism>
<protein>
    <submittedName>
        <fullName evidence="2">Uncharacterized protein</fullName>
    </submittedName>
</protein>
<gene>
    <name evidence="2" type="ORF">JMA_42310</name>
</gene>
<name>A0A0B5AYG1_9BACL</name>
<dbReference type="Proteomes" id="UP000031449">
    <property type="component" value="Plasmid unnamed"/>
</dbReference>
<evidence type="ECO:0000313" key="2">
    <source>
        <dbReference type="EMBL" id="AJD93548.1"/>
    </source>
</evidence>
<dbReference type="BioCyc" id="JESP1508404:G14D9-13554-MONOMER"/>
<dbReference type="EMBL" id="CP009417">
    <property type="protein sequence ID" value="AJD93548.1"/>
    <property type="molecule type" value="Genomic_DNA"/>
</dbReference>
<dbReference type="KEGG" id="jeo:JMA_42310"/>
<evidence type="ECO:0000256" key="1">
    <source>
        <dbReference type="SAM" id="MobiDB-lite"/>
    </source>
</evidence>
<keyword evidence="2" id="KW-0614">Plasmid</keyword>
<dbReference type="OrthoDB" id="2365803at2"/>
<sequence length="58" mass="6898">MAQTKAQKLRKRLAREGRYDVTQKRGGQDVQISTMTRRTKTKTEHLEAQRKKYNKADY</sequence>
<feature type="compositionally biased region" description="Basic and acidic residues" evidence="1">
    <location>
        <begin position="14"/>
        <end position="27"/>
    </location>
</feature>
<feature type="region of interest" description="Disordered" evidence="1">
    <location>
        <begin position="1"/>
        <end position="58"/>
    </location>
</feature>
<accession>A0A0B5AYG1</accession>